<dbReference type="InterPro" id="IPR050628">
    <property type="entry name" value="SNF2_RAD54_helicase_TF"/>
</dbReference>
<dbReference type="PANTHER" id="PTHR45626:SF50">
    <property type="entry name" value="TRANSCRIPTION TERMINATION FACTOR 2"/>
    <property type="match status" value="1"/>
</dbReference>
<protein>
    <recommendedName>
        <fullName evidence="4">Helicase C-terminal domain-containing protein</fullName>
    </recommendedName>
</protein>
<evidence type="ECO:0000313" key="5">
    <source>
        <dbReference type="EMBL" id="CAH1101434.1"/>
    </source>
</evidence>
<evidence type="ECO:0000259" key="4">
    <source>
        <dbReference type="PROSITE" id="PS51194"/>
    </source>
</evidence>
<evidence type="ECO:0000313" key="6">
    <source>
        <dbReference type="Proteomes" id="UP001153636"/>
    </source>
</evidence>
<name>A0A9P0G488_9CUCU</name>
<evidence type="ECO:0000256" key="1">
    <source>
        <dbReference type="ARBA" id="ARBA00022741"/>
    </source>
</evidence>
<dbReference type="OrthoDB" id="423559at2759"/>
<sequence length="86" mass="10166">MKMVDRLNNPNNNMKIILLSLTAGGVGLNLVWANHLILLDLHWNPQLEKQAQDRIYRDGQEKPVFVYKFIMMNTIEKRFLDLQEKK</sequence>
<dbReference type="EMBL" id="OV651823">
    <property type="protein sequence ID" value="CAH1101434.1"/>
    <property type="molecule type" value="Genomic_DNA"/>
</dbReference>
<dbReference type="Gene3D" id="3.40.50.300">
    <property type="entry name" value="P-loop containing nucleotide triphosphate hydrolases"/>
    <property type="match status" value="1"/>
</dbReference>
<keyword evidence="6" id="KW-1185">Reference proteome</keyword>
<dbReference type="GO" id="GO:0016787">
    <property type="term" value="F:hydrolase activity"/>
    <property type="evidence" value="ECO:0007669"/>
    <property type="project" value="UniProtKB-KW"/>
</dbReference>
<keyword evidence="3" id="KW-0067">ATP-binding</keyword>
<evidence type="ECO:0000256" key="2">
    <source>
        <dbReference type="ARBA" id="ARBA00022801"/>
    </source>
</evidence>
<dbReference type="PANTHER" id="PTHR45626">
    <property type="entry name" value="TRANSCRIPTION TERMINATION FACTOR 2-RELATED"/>
    <property type="match status" value="1"/>
</dbReference>
<dbReference type="InterPro" id="IPR049730">
    <property type="entry name" value="SNF2/RAD54-like_C"/>
</dbReference>
<dbReference type="CDD" id="cd18793">
    <property type="entry name" value="SF2_C_SNF"/>
    <property type="match status" value="1"/>
</dbReference>
<evidence type="ECO:0000256" key="3">
    <source>
        <dbReference type="ARBA" id="ARBA00022840"/>
    </source>
</evidence>
<dbReference type="AlphaFoldDB" id="A0A9P0G488"/>
<dbReference type="GO" id="GO:0005634">
    <property type="term" value="C:nucleus"/>
    <property type="evidence" value="ECO:0007669"/>
    <property type="project" value="TreeGrafter"/>
</dbReference>
<accession>A0A9P0G488</accession>
<proteinExistence type="predicted"/>
<dbReference type="PROSITE" id="PS51194">
    <property type="entry name" value="HELICASE_CTER"/>
    <property type="match status" value="1"/>
</dbReference>
<dbReference type="GO" id="GO:0008094">
    <property type="term" value="F:ATP-dependent activity, acting on DNA"/>
    <property type="evidence" value="ECO:0007669"/>
    <property type="project" value="TreeGrafter"/>
</dbReference>
<dbReference type="Proteomes" id="UP001153636">
    <property type="component" value="Chromosome 11"/>
</dbReference>
<dbReference type="InterPro" id="IPR001650">
    <property type="entry name" value="Helicase_C-like"/>
</dbReference>
<dbReference type="SUPFAM" id="SSF52540">
    <property type="entry name" value="P-loop containing nucleoside triphosphate hydrolases"/>
    <property type="match status" value="1"/>
</dbReference>
<dbReference type="Pfam" id="PF00271">
    <property type="entry name" value="Helicase_C"/>
    <property type="match status" value="1"/>
</dbReference>
<gene>
    <name evidence="5" type="ORF">PSYICH_LOCUS2314</name>
</gene>
<reference evidence="5" key="1">
    <citation type="submission" date="2022-01" db="EMBL/GenBank/DDBJ databases">
        <authorList>
            <person name="King R."/>
        </authorList>
    </citation>
    <scope>NUCLEOTIDE SEQUENCE</scope>
</reference>
<organism evidence="5 6">
    <name type="scientific">Psylliodes chrysocephalus</name>
    <dbReference type="NCBI Taxonomy" id="3402493"/>
    <lineage>
        <taxon>Eukaryota</taxon>
        <taxon>Metazoa</taxon>
        <taxon>Ecdysozoa</taxon>
        <taxon>Arthropoda</taxon>
        <taxon>Hexapoda</taxon>
        <taxon>Insecta</taxon>
        <taxon>Pterygota</taxon>
        <taxon>Neoptera</taxon>
        <taxon>Endopterygota</taxon>
        <taxon>Coleoptera</taxon>
        <taxon>Polyphaga</taxon>
        <taxon>Cucujiformia</taxon>
        <taxon>Chrysomeloidea</taxon>
        <taxon>Chrysomelidae</taxon>
        <taxon>Galerucinae</taxon>
        <taxon>Alticini</taxon>
        <taxon>Psylliodes</taxon>
    </lineage>
</organism>
<keyword evidence="1" id="KW-0547">Nucleotide-binding</keyword>
<dbReference type="InterPro" id="IPR027417">
    <property type="entry name" value="P-loop_NTPase"/>
</dbReference>
<dbReference type="GO" id="GO:0005524">
    <property type="term" value="F:ATP binding"/>
    <property type="evidence" value="ECO:0007669"/>
    <property type="project" value="UniProtKB-KW"/>
</dbReference>
<keyword evidence="2" id="KW-0378">Hydrolase</keyword>
<dbReference type="GO" id="GO:0006281">
    <property type="term" value="P:DNA repair"/>
    <property type="evidence" value="ECO:0007669"/>
    <property type="project" value="TreeGrafter"/>
</dbReference>
<feature type="domain" description="Helicase C-terminal" evidence="4">
    <location>
        <begin position="1"/>
        <end position="86"/>
    </location>
</feature>